<organism evidence="2">
    <name type="scientific">Amphimedon queenslandica</name>
    <name type="common">Sponge</name>
    <dbReference type="NCBI Taxonomy" id="400682"/>
    <lineage>
        <taxon>Eukaryota</taxon>
        <taxon>Metazoa</taxon>
        <taxon>Porifera</taxon>
        <taxon>Demospongiae</taxon>
        <taxon>Heteroscleromorpha</taxon>
        <taxon>Haplosclerida</taxon>
        <taxon>Niphatidae</taxon>
        <taxon>Amphimedon</taxon>
    </lineage>
</organism>
<dbReference type="AlphaFoldDB" id="A0A1X7VLT4"/>
<sequence length="496" mass="56058">MALLKYFSRDAVTAKINPFGELSSTIPSETIIEVNKQVRECQEKKDQKRGEYLKLSQKEKAVIGKYASQHGVMKAVRHYNEWSFKESSVRGWKRLYEKELKLKSDQALNDQPALLPLSSSSASSSTGTAVDVETLPLKKQGQPPLLGYKLDGYLQELILAMRSRGTPINTTMVISVGRGIMLKHRKVDLHEFGGSVELNKEWARNVLKRMDFSKRRANSKCKVFPHDLVQIKKQFLSDVKAVAVLESIPNCLILNWDHTAMKLVPTTSWTMEKKGTKRVEIAAMDDKQQITALFGCSMAGDFLPIQLIYGGTTPRCLPKIDFPPNWHVTYTANHWLLALRSELAADITTARATYESQLVESFIVANNIPQTTDLDKVCAFNTYFHSVYLPPKDLIMPSSDSVNSNLSSINISIHDTFTALIELDNKVYHLHFQYSSDNTDSYLSDYGTYYLGDRPVVKCSSQRDLGTMHTWSTEEIFWPLYSSTGQETPLPHPSEI</sequence>
<dbReference type="InterPro" id="IPR050863">
    <property type="entry name" value="CenT-Element_Derived"/>
</dbReference>
<accession>A0A1X7VLT4</accession>
<dbReference type="EnsemblMetazoa" id="Aqu2.1.40383_001">
    <property type="protein sequence ID" value="Aqu2.1.40383_001"/>
    <property type="gene ID" value="Aqu2.1.40383"/>
</dbReference>
<proteinExistence type="predicted"/>
<protein>
    <recommendedName>
        <fullName evidence="3">DDE-1 domain-containing protein</fullName>
    </recommendedName>
</protein>
<dbReference type="GO" id="GO:0005634">
    <property type="term" value="C:nucleus"/>
    <property type="evidence" value="ECO:0007669"/>
    <property type="project" value="TreeGrafter"/>
</dbReference>
<reference evidence="2" key="1">
    <citation type="submission" date="2017-05" db="UniProtKB">
        <authorList>
            <consortium name="EnsemblMetazoa"/>
        </authorList>
    </citation>
    <scope>IDENTIFICATION</scope>
</reference>
<dbReference type="GO" id="GO:0003677">
    <property type="term" value="F:DNA binding"/>
    <property type="evidence" value="ECO:0007669"/>
    <property type="project" value="TreeGrafter"/>
</dbReference>
<keyword evidence="1" id="KW-0175">Coiled coil</keyword>
<dbReference type="PANTHER" id="PTHR19303:SF73">
    <property type="entry name" value="PROTEIN PDC2"/>
    <property type="match status" value="1"/>
</dbReference>
<dbReference type="PANTHER" id="PTHR19303">
    <property type="entry name" value="TRANSPOSON"/>
    <property type="match status" value="1"/>
</dbReference>
<evidence type="ECO:0008006" key="3">
    <source>
        <dbReference type="Google" id="ProtNLM"/>
    </source>
</evidence>
<dbReference type="InParanoid" id="A0A1X7VLT4"/>
<evidence type="ECO:0000256" key="1">
    <source>
        <dbReference type="SAM" id="Coils"/>
    </source>
</evidence>
<feature type="coiled-coil region" evidence="1">
    <location>
        <begin position="31"/>
        <end position="58"/>
    </location>
</feature>
<name>A0A1X7VLT4_AMPQE</name>
<evidence type="ECO:0000313" key="2">
    <source>
        <dbReference type="EnsemblMetazoa" id="Aqu2.1.40383_001"/>
    </source>
</evidence>